<dbReference type="InterPro" id="IPR043128">
    <property type="entry name" value="Rev_trsase/Diguanyl_cyclase"/>
</dbReference>
<dbReference type="PANTHER" id="PTHR46663:SF3">
    <property type="entry name" value="SLL0267 PROTEIN"/>
    <property type="match status" value="1"/>
</dbReference>
<dbReference type="InterPro" id="IPR000014">
    <property type="entry name" value="PAS"/>
</dbReference>
<dbReference type="PANTHER" id="PTHR46663">
    <property type="entry name" value="DIGUANYLATE CYCLASE DGCT-RELATED"/>
    <property type="match status" value="1"/>
</dbReference>
<dbReference type="Gene3D" id="3.30.70.270">
    <property type="match status" value="1"/>
</dbReference>
<dbReference type="SMART" id="SM00091">
    <property type="entry name" value="PAS"/>
    <property type="match status" value="1"/>
</dbReference>
<dbReference type="Proteomes" id="UP000587586">
    <property type="component" value="Unassembled WGS sequence"/>
</dbReference>
<dbReference type="Pfam" id="PF00990">
    <property type="entry name" value="GGDEF"/>
    <property type="match status" value="1"/>
</dbReference>
<keyword evidence="3" id="KW-1185">Reference proteome</keyword>
<evidence type="ECO:0000313" key="2">
    <source>
        <dbReference type="EMBL" id="GFO69125.1"/>
    </source>
</evidence>
<dbReference type="EMBL" id="BLXZ01000005">
    <property type="protein sequence ID" value="GFO69125.1"/>
    <property type="molecule type" value="Genomic_DNA"/>
</dbReference>
<evidence type="ECO:0000259" key="1">
    <source>
        <dbReference type="PROSITE" id="PS50887"/>
    </source>
</evidence>
<dbReference type="SMART" id="SM00267">
    <property type="entry name" value="GGDEF"/>
    <property type="match status" value="1"/>
</dbReference>
<comment type="caution">
    <text evidence="2">The sequence shown here is derived from an EMBL/GenBank/DDBJ whole genome shotgun (WGS) entry which is preliminary data.</text>
</comment>
<dbReference type="CDD" id="cd01949">
    <property type="entry name" value="GGDEF"/>
    <property type="match status" value="1"/>
</dbReference>
<gene>
    <name evidence="2" type="ORF">GMLC_27040</name>
</gene>
<evidence type="ECO:0000313" key="3">
    <source>
        <dbReference type="Proteomes" id="UP000587586"/>
    </source>
</evidence>
<dbReference type="AlphaFoldDB" id="A0A6V8N961"/>
<feature type="domain" description="GGDEF" evidence="1">
    <location>
        <begin position="173"/>
        <end position="306"/>
    </location>
</feature>
<sequence>MLQENARRDPNVLVPGSRSLEDPYQNLVDLSPFGISLYRDGCFEFVNAAGVRILGAASEQELVGREILDFVHPHYHQVFLERLRLLEERNVEVPWMEEKFLRLDGLPVDVEITALPFGQDGFQILFRDITERKAAEQRLERMANYDELTALPSRSFFFDRLNQLILQGKRDAARFALLFIDLDRFREVNEQLGHYFGDLVLKEVAVRLRLCLRETDTVARLEGDKFLVLLSRIADRQDAAKIAQRIALALREPFDLQGHVCALGASIGISLFPEDGETKEQQLLKADTARYRSKQLGRSSFQFFSPDPASSDAARRLSRSGATPGSELAVRADSFLVS</sequence>
<dbReference type="InterPro" id="IPR052163">
    <property type="entry name" value="DGC-Regulatory_Protein"/>
</dbReference>
<dbReference type="NCBIfam" id="TIGR00229">
    <property type="entry name" value="sensory_box"/>
    <property type="match status" value="1"/>
</dbReference>
<accession>A0A6V8N961</accession>
<dbReference type="InterPro" id="IPR029787">
    <property type="entry name" value="Nucleotide_cyclase"/>
</dbReference>
<dbReference type="InterPro" id="IPR013767">
    <property type="entry name" value="PAS_fold"/>
</dbReference>
<reference evidence="3" key="1">
    <citation type="submission" date="2020-06" db="EMBL/GenBank/DDBJ databases">
        <title>Draft genomic sequecing of Geomonas sp. Red745.</title>
        <authorList>
            <person name="Itoh H."/>
            <person name="Xu Z.X."/>
            <person name="Ushijima N."/>
            <person name="Masuda Y."/>
            <person name="Shiratori Y."/>
            <person name="Senoo K."/>
        </authorList>
    </citation>
    <scope>NUCLEOTIDE SEQUENCE [LARGE SCALE GENOMIC DNA]</scope>
    <source>
        <strain evidence="3">Red745</strain>
    </source>
</reference>
<dbReference type="InterPro" id="IPR035965">
    <property type="entry name" value="PAS-like_dom_sf"/>
</dbReference>
<dbReference type="SUPFAM" id="SSF55073">
    <property type="entry name" value="Nucleotide cyclase"/>
    <property type="match status" value="1"/>
</dbReference>
<name>A0A6V8N961_9BACT</name>
<dbReference type="CDD" id="cd00130">
    <property type="entry name" value="PAS"/>
    <property type="match status" value="1"/>
</dbReference>
<dbReference type="PROSITE" id="PS50887">
    <property type="entry name" value="GGDEF"/>
    <property type="match status" value="1"/>
</dbReference>
<protein>
    <recommendedName>
        <fullName evidence="1">GGDEF domain-containing protein</fullName>
    </recommendedName>
</protein>
<dbReference type="InterPro" id="IPR000160">
    <property type="entry name" value="GGDEF_dom"/>
</dbReference>
<dbReference type="Pfam" id="PF00989">
    <property type="entry name" value="PAS"/>
    <property type="match status" value="1"/>
</dbReference>
<dbReference type="Gene3D" id="3.30.450.20">
    <property type="entry name" value="PAS domain"/>
    <property type="match status" value="1"/>
</dbReference>
<dbReference type="SUPFAM" id="SSF55785">
    <property type="entry name" value="PYP-like sensor domain (PAS domain)"/>
    <property type="match status" value="1"/>
</dbReference>
<organism evidence="2 3">
    <name type="scientific">Geomonas limicola</name>
    <dbReference type="NCBI Taxonomy" id="2740186"/>
    <lineage>
        <taxon>Bacteria</taxon>
        <taxon>Pseudomonadati</taxon>
        <taxon>Thermodesulfobacteriota</taxon>
        <taxon>Desulfuromonadia</taxon>
        <taxon>Geobacterales</taxon>
        <taxon>Geobacteraceae</taxon>
        <taxon>Geomonas</taxon>
    </lineage>
</organism>
<dbReference type="NCBIfam" id="TIGR00254">
    <property type="entry name" value="GGDEF"/>
    <property type="match status" value="1"/>
</dbReference>
<proteinExistence type="predicted"/>
<dbReference type="RefSeq" id="WP_183361704.1">
    <property type="nucleotide sequence ID" value="NZ_BLXZ01000005.1"/>
</dbReference>